<evidence type="ECO:0000256" key="1">
    <source>
        <dbReference type="SAM" id="Phobius"/>
    </source>
</evidence>
<proteinExistence type="predicted"/>
<evidence type="ECO:0000313" key="2">
    <source>
        <dbReference type="EMBL" id="MCW0342428.1"/>
    </source>
</evidence>
<dbReference type="RefSeq" id="WP_258379001.1">
    <property type="nucleotide sequence ID" value="NZ_CP099535.1"/>
</dbReference>
<accession>A0AAJ1CVY2</accession>
<protein>
    <submittedName>
        <fullName evidence="2">Uncharacterized protein</fullName>
    </submittedName>
</protein>
<evidence type="ECO:0000313" key="3">
    <source>
        <dbReference type="Proteomes" id="UP001208888"/>
    </source>
</evidence>
<dbReference type="EMBL" id="JANFVX010000001">
    <property type="protein sequence ID" value="MCW0342428.1"/>
    <property type="molecule type" value="Genomic_DNA"/>
</dbReference>
<keyword evidence="1" id="KW-0472">Membrane</keyword>
<sequence length="42" mass="4834">MHSETLPVVRKSLFRGRVRQLSWITAIAFCLLFWGSVLALMV</sequence>
<comment type="caution">
    <text evidence="2">The sequence shown here is derived from an EMBL/GenBank/DDBJ whole genome shotgun (WGS) entry which is preliminary data.</text>
</comment>
<gene>
    <name evidence="2" type="ORF">NB703_000521</name>
</gene>
<feature type="transmembrane region" description="Helical" evidence="1">
    <location>
        <begin position="21"/>
        <end position="41"/>
    </location>
</feature>
<name>A0AAJ1CVY2_PANAN</name>
<keyword evidence="1" id="KW-0812">Transmembrane</keyword>
<dbReference type="AlphaFoldDB" id="A0AAJ1CVY2"/>
<dbReference type="Proteomes" id="UP001208888">
    <property type="component" value="Unassembled WGS sequence"/>
</dbReference>
<organism evidence="2 3">
    <name type="scientific">Pantoea ananas</name>
    <name type="common">Erwinia uredovora</name>
    <dbReference type="NCBI Taxonomy" id="553"/>
    <lineage>
        <taxon>Bacteria</taxon>
        <taxon>Pseudomonadati</taxon>
        <taxon>Pseudomonadota</taxon>
        <taxon>Gammaproteobacteria</taxon>
        <taxon>Enterobacterales</taxon>
        <taxon>Erwiniaceae</taxon>
        <taxon>Pantoea</taxon>
    </lineage>
</organism>
<reference evidence="2" key="1">
    <citation type="submission" date="2022-06" db="EMBL/GenBank/DDBJ databases">
        <title>Dynamics of rice microbiomes reveals core vertical transmitted seed endophytes.</title>
        <authorList>
            <person name="Liao K."/>
            <person name="Zhang X."/>
        </authorList>
    </citation>
    <scope>NUCLEOTIDE SEQUENCE</scope>
    <source>
        <strain evidence="2">JT1-17</strain>
    </source>
</reference>
<keyword evidence="1" id="KW-1133">Transmembrane helix</keyword>